<evidence type="ECO:0000313" key="1">
    <source>
        <dbReference type="EMBL" id="SJN12535.1"/>
    </source>
</evidence>
<name>A0A1R4HYC0_9GAMM</name>
<evidence type="ECO:0000313" key="2">
    <source>
        <dbReference type="Proteomes" id="UP000196331"/>
    </source>
</evidence>
<organism evidence="1 2">
    <name type="scientific">Halomonas citrativorans</name>
    <dbReference type="NCBI Taxonomy" id="2742612"/>
    <lineage>
        <taxon>Bacteria</taxon>
        <taxon>Pseudomonadati</taxon>
        <taxon>Pseudomonadota</taxon>
        <taxon>Gammaproteobacteria</taxon>
        <taxon>Oceanospirillales</taxon>
        <taxon>Halomonadaceae</taxon>
        <taxon>Halomonas</taxon>
    </lineage>
</organism>
<proteinExistence type="predicted"/>
<dbReference type="EMBL" id="FUKM01000033">
    <property type="protein sequence ID" value="SJN12535.1"/>
    <property type="molecule type" value="Genomic_DNA"/>
</dbReference>
<sequence>MVSAAHPREQRAAVPGLKFDGALGRQSRPALLHLLAFNIFWFLTPVPGLRI</sequence>
<accession>A0A1R4HYC0</accession>
<protein>
    <submittedName>
        <fullName evidence="1">Uncharacterized protein</fullName>
    </submittedName>
</protein>
<gene>
    <name evidence="1" type="ORF">CZ787_08295</name>
</gene>
<comment type="caution">
    <text evidence="1">The sequence shown here is derived from an EMBL/GenBank/DDBJ whole genome shotgun (WGS) entry which is preliminary data.</text>
</comment>
<dbReference type="AlphaFoldDB" id="A0A1R4HYC0"/>
<dbReference type="Proteomes" id="UP000196331">
    <property type="component" value="Unassembled WGS sequence"/>
</dbReference>
<reference evidence="1 2" key="1">
    <citation type="submission" date="2017-02" db="EMBL/GenBank/DDBJ databases">
        <authorList>
            <person name="Dridi B."/>
        </authorList>
    </citation>
    <scope>NUCLEOTIDE SEQUENCE [LARGE SCALE GENOMIC DNA]</scope>
    <source>
        <strain evidence="1 2">JB380</strain>
    </source>
</reference>